<feature type="region of interest" description="Disordered" evidence="1">
    <location>
        <begin position="57"/>
        <end position="77"/>
    </location>
</feature>
<proteinExistence type="predicted"/>
<sequence>MLQAAGGRYARPLVQRFSLICREANHVFHPVTLATSAVYPPAGTAVAYSDAVRRSYDAQRETGTPDQKKRIGIRAEN</sequence>
<accession>A0A0D8L6B3</accession>
<comment type="caution">
    <text evidence="2">The sequence shown here is derived from an EMBL/GenBank/DDBJ whole genome shotgun (WGS) entry which is preliminary data.</text>
</comment>
<evidence type="ECO:0000313" key="3">
    <source>
        <dbReference type="Proteomes" id="UP000032582"/>
    </source>
</evidence>
<dbReference type="Proteomes" id="UP000032582">
    <property type="component" value="Unassembled WGS sequence"/>
</dbReference>
<name>A0A0D8L6B3_MORMO</name>
<dbReference type="EMBL" id="JZSH01000146">
    <property type="protein sequence ID" value="KJF77425.1"/>
    <property type="molecule type" value="Genomic_DNA"/>
</dbReference>
<reference evidence="2 3" key="1">
    <citation type="submission" date="2015-02" db="EMBL/GenBank/DDBJ databases">
        <title>Whole genome shotgun sequencing of cultured foodborne pathogen.</title>
        <authorList>
            <person name="Timme R."/>
            <person name="Allard M.W."/>
            <person name="Strain E."/>
            <person name="Evans P.S."/>
            <person name="Brown E."/>
        </authorList>
    </citation>
    <scope>NUCLEOTIDE SEQUENCE [LARGE SCALE GENOMIC DNA]</scope>
    <source>
        <strain evidence="2 3">GCSL-TSO-24</strain>
    </source>
</reference>
<dbReference type="PATRIC" id="fig|582.24.peg.4010"/>
<evidence type="ECO:0000256" key="1">
    <source>
        <dbReference type="SAM" id="MobiDB-lite"/>
    </source>
</evidence>
<evidence type="ECO:0000313" key="2">
    <source>
        <dbReference type="EMBL" id="KJF77425.1"/>
    </source>
</evidence>
<gene>
    <name evidence="2" type="ORF">UA45_12725</name>
</gene>
<feature type="compositionally biased region" description="Basic and acidic residues" evidence="1">
    <location>
        <begin position="66"/>
        <end position="77"/>
    </location>
</feature>
<protein>
    <submittedName>
        <fullName evidence="2">Uncharacterized protein</fullName>
    </submittedName>
</protein>
<dbReference type="AlphaFoldDB" id="A0A0D8L6B3"/>
<organism evidence="2 3">
    <name type="scientific">Morganella morganii</name>
    <name type="common">Proteus morganii</name>
    <dbReference type="NCBI Taxonomy" id="582"/>
    <lineage>
        <taxon>Bacteria</taxon>
        <taxon>Pseudomonadati</taxon>
        <taxon>Pseudomonadota</taxon>
        <taxon>Gammaproteobacteria</taxon>
        <taxon>Enterobacterales</taxon>
        <taxon>Morganellaceae</taxon>
        <taxon>Morganella</taxon>
    </lineage>
</organism>